<evidence type="ECO:0000256" key="5">
    <source>
        <dbReference type="SAM" id="MobiDB-lite"/>
    </source>
</evidence>
<keyword evidence="4" id="KW-0539">Nucleus</keyword>
<dbReference type="SUPFAM" id="SSF57701">
    <property type="entry name" value="Zn2/Cys6 DNA-binding domain"/>
    <property type="match status" value="1"/>
</dbReference>
<sequence length="287" mass="30973">MMSFNDEEQHGQEFYRGTKRRLLRACDFCRRKKVGCDGSQLSGGKCTPCLEADVDCTYVEASVKRPPPKDYVDVATRLEHAEALVGKLRAELAKAHFASASGSSIPLPSKSAFTTETDSAADPRAGTEPLDVPSAALCVMQATFQSLAAPPIAQHTDDTLDTNVAEESIEPGGALVEAALEMEPGAPSGGSAKENSLAQSPHDRTGDSEGTSNPDAGWTTRRLRYWTWKSRGESIRHTLPPSVAAAQAVTLCHNSPSVLPCENNNSSHPGRYGFFRWPIQNLSKRLM</sequence>
<evidence type="ECO:0000313" key="7">
    <source>
        <dbReference type="EMBL" id="KAJ7333458.1"/>
    </source>
</evidence>
<reference evidence="7" key="1">
    <citation type="submission" date="2023-03" db="EMBL/GenBank/DDBJ databases">
        <title>Massive genome expansion in bonnet fungi (Mycena s.s.) driven by repeated elements and novel gene families across ecological guilds.</title>
        <authorList>
            <consortium name="Lawrence Berkeley National Laboratory"/>
            <person name="Harder C.B."/>
            <person name="Miyauchi S."/>
            <person name="Viragh M."/>
            <person name="Kuo A."/>
            <person name="Thoen E."/>
            <person name="Andreopoulos B."/>
            <person name="Lu D."/>
            <person name="Skrede I."/>
            <person name="Drula E."/>
            <person name="Henrissat B."/>
            <person name="Morin E."/>
            <person name="Kohler A."/>
            <person name="Barry K."/>
            <person name="LaButti K."/>
            <person name="Morin E."/>
            <person name="Salamov A."/>
            <person name="Lipzen A."/>
            <person name="Mereny Z."/>
            <person name="Hegedus B."/>
            <person name="Baldrian P."/>
            <person name="Stursova M."/>
            <person name="Weitz H."/>
            <person name="Taylor A."/>
            <person name="Grigoriev I.V."/>
            <person name="Nagy L.G."/>
            <person name="Martin F."/>
            <person name="Kauserud H."/>
        </authorList>
    </citation>
    <scope>NUCLEOTIDE SEQUENCE</scope>
    <source>
        <strain evidence="7">CBHHK002</strain>
    </source>
</reference>
<organism evidence="7 8">
    <name type="scientific">Mycena albidolilacea</name>
    <dbReference type="NCBI Taxonomy" id="1033008"/>
    <lineage>
        <taxon>Eukaryota</taxon>
        <taxon>Fungi</taxon>
        <taxon>Dikarya</taxon>
        <taxon>Basidiomycota</taxon>
        <taxon>Agaricomycotina</taxon>
        <taxon>Agaricomycetes</taxon>
        <taxon>Agaricomycetidae</taxon>
        <taxon>Agaricales</taxon>
        <taxon>Marasmiineae</taxon>
        <taxon>Mycenaceae</taxon>
        <taxon>Mycena</taxon>
    </lineage>
</organism>
<keyword evidence="3" id="KW-0238">DNA-binding</keyword>
<protein>
    <recommendedName>
        <fullName evidence="6">Zn(2)-C6 fungal-type domain-containing protein</fullName>
    </recommendedName>
</protein>
<evidence type="ECO:0000313" key="8">
    <source>
        <dbReference type="Proteomes" id="UP001218218"/>
    </source>
</evidence>
<accession>A0AAD6ZPP5</accession>
<comment type="caution">
    <text evidence="7">The sequence shown here is derived from an EMBL/GenBank/DDBJ whole genome shotgun (WGS) entry which is preliminary data.</text>
</comment>
<dbReference type="Pfam" id="PF00172">
    <property type="entry name" value="Zn_clus"/>
    <property type="match status" value="1"/>
</dbReference>
<dbReference type="GO" id="GO:0008270">
    <property type="term" value="F:zinc ion binding"/>
    <property type="evidence" value="ECO:0007669"/>
    <property type="project" value="InterPro"/>
</dbReference>
<feature type="region of interest" description="Disordered" evidence="5">
    <location>
        <begin position="101"/>
        <end position="128"/>
    </location>
</feature>
<dbReference type="PANTHER" id="PTHR46910">
    <property type="entry name" value="TRANSCRIPTION FACTOR PDR1"/>
    <property type="match status" value="1"/>
</dbReference>
<dbReference type="PANTHER" id="PTHR46910:SF3">
    <property type="entry name" value="HALOTOLERANCE PROTEIN 9-RELATED"/>
    <property type="match status" value="1"/>
</dbReference>
<dbReference type="InterPro" id="IPR036864">
    <property type="entry name" value="Zn2-C6_fun-type_DNA-bd_sf"/>
</dbReference>
<feature type="domain" description="Zn(2)-C6 fungal-type" evidence="6">
    <location>
        <begin position="25"/>
        <end position="58"/>
    </location>
</feature>
<evidence type="ECO:0000256" key="2">
    <source>
        <dbReference type="ARBA" id="ARBA00022723"/>
    </source>
</evidence>
<evidence type="ECO:0000256" key="4">
    <source>
        <dbReference type="ARBA" id="ARBA00023242"/>
    </source>
</evidence>
<feature type="region of interest" description="Disordered" evidence="5">
    <location>
        <begin position="183"/>
        <end position="217"/>
    </location>
</feature>
<name>A0AAD6ZPP5_9AGAR</name>
<dbReference type="InterPro" id="IPR050987">
    <property type="entry name" value="AtrR-like"/>
</dbReference>
<evidence type="ECO:0000256" key="3">
    <source>
        <dbReference type="ARBA" id="ARBA00023125"/>
    </source>
</evidence>
<evidence type="ECO:0000259" key="6">
    <source>
        <dbReference type="PROSITE" id="PS50048"/>
    </source>
</evidence>
<dbReference type="EMBL" id="JARIHO010000034">
    <property type="protein sequence ID" value="KAJ7333458.1"/>
    <property type="molecule type" value="Genomic_DNA"/>
</dbReference>
<gene>
    <name evidence="7" type="ORF">DFH08DRAFT_881295</name>
</gene>
<comment type="subcellular location">
    <subcellularLocation>
        <location evidence="1">Nucleus</location>
    </subcellularLocation>
</comment>
<feature type="compositionally biased region" description="Polar residues" evidence="5">
    <location>
        <begin position="101"/>
        <end position="118"/>
    </location>
</feature>
<dbReference type="Gene3D" id="4.10.240.10">
    <property type="entry name" value="Zn(2)-C6 fungal-type DNA-binding domain"/>
    <property type="match status" value="1"/>
</dbReference>
<evidence type="ECO:0000256" key="1">
    <source>
        <dbReference type="ARBA" id="ARBA00004123"/>
    </source>
</evidence>
<dbReference type="PROSITE" id="PS50048">
    <property type="entry name" value="ZN2_CY6_FUNGAL_2"/>
    <property type="match status" value="1"/>
</dbReference>
<proteinExistence type="predicted"/>
<dbReference type="GO" id="GO:0000981">
    <property type="term" value="F:DNA-binding transcription factor activity, RNA polymerase II-specific"/>
    <property type="evidence" value="ECO:0007669"/>
    <property type="project" value="InterPro"/>
</dbReference>
<dbReference type="Proteomes" id="UP001218218">
    <property type="component" value="Unassembled WGS sequence"/>
</dbReference>
<dbReference type="GO" id="GO:0003677">
    <property type="term" value="F:DNA binding"/>
    <property type="evidence" value="ECO:0007669"/>
    <property type="project" value="UniProtKB-KW"/>
</dbReference>
<dbReference type="CDD" id="cd00067">
    <property type="entry name" value="GAL4"/>
    <property type="match status" value="1"/>
</dbReference>
<keyword evidence="2" id="KW-0479">Metal-binding</keyword>
<keyword evidence="8" id="KW-1185">Reference proteome</keyword>
<dbReference type="AlphaFoldDB" id="A0AAD6ZPP5"/>
<dbReference type="InterPro" id="IPR001138">
    <property type="entry name" value="Zn2Cys6_DnaBD"/>
</dbReference>
<dbReference type="PROSITE" id="PS00463">
    <property type="entry name" value="ZN2_CY6_FUNGAL_1"/>
    <property type="match status" value="1"/>
</dbReference>
<dbReference type="SMART" id="SM00066">
    <property type="entry name" value="GAL4"/>
    <property type="match status" value="1"/>
</dbReference>
<dbReference type="GO" id="GO:0005634">
    <property type="term" value="C:nucleus"/>
    <property type="evidence" value="ECO:0007669"/>
    <property type="project" value="UniProtKB-SubCell"/>
</dbReference>